<evidence type="ECO:0000256" key="2">
    <source>
        <dbReference type="SAM" id="SignalP"/>
    </source>
</evidence>
<dbReference type="Proteomes" id="UP000011885">
    <property type="component" value="Unassembled WGS sequence"/>
</dbReference>
<gene>
    <name evidence="4" type="ORF">RSSM_01226</name>
</gene>
<dbReference type="InterPro" id="IPR015943">
    <property type="entry name" value="WD40/YVTN_repeat-like_dom_sf"/>
</dbReference>
<dbReference type="PANTHER" id="PTHR34512">
    <property type="entry name" value="CELL SURFACE PROTEIN"/>
    <property type="match status" value="1"/>
</dbReference>
<feature type="chain" id="PRO_5004072977" evidence="2">
    <location>
        <begin position="38"/>
        <end position="470"/>
    </location>
</feature>
<dbReference type="SMART" id="SM00564">
    <property type="entry name" value="PQQ"/>
    <property type="match status" value="4"/>
</dbReference>
<dbReference type="Pfam" id="PF13360">
    <property type="entry name" value="PQQ_2"/>
    <property type="match status" value="2"/>
</dbReference>
<evidence type="ECO:0000313" key="5">
    <source>
        <dbReference type="Proteomes" id="UP000011885"/>
    </source>
</evidence>
<sequence>MFMTSAQKMIARLNPSRSISAKIATGSLVLCSAFATAVCDASDATTVAASGAPQNATGQDESTVWPQWRGPSQQGVSPEGTLPKKWNEESSSRVEIPGSGGSTPVVVGDTAFLTSGVEGKNVLFAIDVNEPRIVWQVPMGTDRGNKHRKGSGSNPSPVTDGEHVVAYFRSGDLSCVNLSGEVLWTHNLQDEFGEDSLWWDLGSSPLLVESMVVIPVMQTGPSYLVAFDISTGEMKWKTDRMTDAPEEAAQSYTTPVAIEVNGRPAVAVMGADHLTINDATDGKEIGRLGGFNPEGQKFFRSIASPVAEGNLVFCPYSRGATLTAVDIEKLVAGEGKDAIVWFRDDIGSDVPTPAVRDGVLYVVSDAKHDKGTVYALAAKSGETLWSLRLPRSRRSYSSSPLISGDHLYVTGENGHTSVIGPLGGADDSAAPPVLATNEVADDEDYTVASPVDLGDRLGLRTKNFLYIIGN</sequence>
<dbReference type="PATRIC" id="fig|1263870.3.peg.1324"/>
<dbReference type="InterPro" id="IPR011047">
    <property type="entry name" value="Quinoprotein_ADH-like_sf"/>
</dbReference>
<dbReference type="EMBL" id="ANOH01000095">
    <property type="protein sequence ID" value="EMI57385.1"/>
    <property type="molecule type" value="Genomic_DNA"/>
</dbReference>
<dbReference type="AlphaFoldDB" id="M5U7G9"/>
<feature type="domain" description="Pyrrolo-quinoline quinone repeat" evidence="3">
    <location>
        <begin position="94"/>
        <end position="239"/>
    </location>
</feature>
<reference evidence="4 5" key="1">
    <citation type="journal article" date="2013" name="Mar. Genomics">
        <title>Expression of sulfatases in Rhodopirellula baltica and the diversity of sulfatases in the genus Rhodopirellula.</title>
        <authorList>
            <person name="Wegner C.E."/>
            <person name="Richter-Heitmann T."/>
            <person name="Klindworth A."/>
            <person name="Klockow C."/>
            <person name="Richter M."/>
            <person name="Achstetter T."/>
            <person name="Glockner F.O."/>
            <person name="Harder J."/>
        </authorList>
    </citation>
    <scope>NUCLEOTIDE SEQUENCE [LARGE SCALE GENOMIC DNA]</scope>
    <source>
        <strain evidence="4 5">SM41</strain>
    </source>
</reference>
<evidence type="ECO:0000259" key="3">
    <source>
        <dbReference type="Pfam" id="PF13360"/>
    </source>
</evidence>
<dbReference type="Gene3D" id="2.130.10.10">
    <property type="entry name" value="YVTN repeat-like/Quinoprotein amine dehydrogenase"/>
    <property type="match status" value="1"/>
</dbReference>
<proteinExistence type="predicted"/>
<feature type="domain" description="Pyrrolo-quinoline quinone repeat" evidence="3">
    <location>
        <begin position="346"/>
        <end position="416"/>
    </location>
</feature>
<comment type="caution">
    <text evidence="4">The sequence shown here is derived from an EMBL/GenBank/DDBJ whole genome shotgun (WGS) entry which is preliminary data.</text>
</comment>
<protein>
    <submittedName>
        <fullName evidence="4">Pyrrolo-quinoline quinone</fullName>
    </submittedName>
</protein>
<keyword evidence="2" id="KW-0732">Signal</keyword>
<dbReference type="InterPro" id="IPR002372">
    <property type="entry name" value="PQQ_rpt_dom"/>
</dbReference>
<evidence type="ECO:0000313" key="4">
    <source>
        <dbReference type="EMBL" id="EMI57385.1"/>
    </source>
</evidence>
<feature type="compositionally biased region" description="Polar residues" evidence="1">
    <location>
        <begin position="50"/>
        <end position="76"/>
    </location>
</feature>
<dbReference type="InterPro" id="IPR018391">
    <property type="entry name" value="PQQ_b-propeller_rpt"/>
</dbReference>
<dbReference type="SUPFAM" id="SSF50998">
    <property type="entry name" value="Quinoprotein alcohol dehydrogenase-like"/>
    <property type="match status" value="1"/>
</dbReference>
<accession>M5U7G9</accession>
<keyword evidence="5" id="KW-1185">Reference proteome</keyword>
<feature type="signal peptide" evidence="2">
    <location>
        <begin position="1"/>
        <end position="37"/>
    </location>
</feature>
<name>M5U7G9_9BACT</name>
<evidence type="ECO:0000256" key="1">
    <source>
        <dbReference type="SAM" id="MobiDB-lite"/>
    </source>
</evidence>
<dbReference type="PANTHER" id="PTHR34512:SF30">
    <property type="entry name" value="OUTER MEMBRANE PROTEIN ASSEMBLY FACTOR BAMB"/>
    <property type="match status" value="1"/>
</dbReference>
<feature type="region of interest" description="Disordered" evidence="1">
    <location>
        <begin position="50"/>
        <end position="101"/>
    </location>
</feature>
<organism evidence="4 5">
    <name type="scientific">Rhodopirellula sallentina SM41</name>
    <dbReference type="NCBI Taxonomy" id="1263870"/>
    <lineage>
        <taxon>Bacteria</taxon>
        <taxon>Pseudomonadati</taxon>
        <taxon>Planctomycetota</taxon>
        <taxon>Planctomycetia</taxon>
        <taxon>Pirellulales</taxon>
        <taxon>Pirellulaceae</taxon>
        <taxon>Rhodopirellula</taxon>
    </lineage>
</organism>